<dbReference type="Proteomes" id="UP000323506">
    <property type="component" value="Chromosome D12"/>
</dbReference>
<dbReference type="EMBL" id="CM017712">
    <property type="protein sequence ID" value="TYG41825.1"/>
    <property type="molecule type" value="Genomic_DNA"/>
</dbReference>
<keyword evidence="2" id="KW-1185">Reference proteome</keyword>
<dbReference type="AlphaFoldDB" id="A0A5D2ADG5"/>
<name>A0A5D2ADG5_GOSDA</name>
<sequence length="86" mass="9739">MALVLSSLHSYVPFHIGPDWCSTNIVHMFIGYLSYEGQNCPISIRPLIAFEVMLNCKIYSCKLSHSSYLVLNEEVGFFDIMMLVGC</sequence>
<accession>A0A5D2ADG5</accession>
<organism evidence="1 2">
    <name type="scientific">Gossypium darwinii</name>
    <name type="common">Darwin's cotton</name>
    <name type="synonym">Gossypium barbadense var. darwinii</name>
    <dbReference type="NCBI Taxonomy" id="34276"/>
    <lineage>
        <taxon>Eukaryota</taxon>
        <taxon>Viridiplantae</taxon>
        <taxon>Streptophyta</taxon>
        <taxon>Embryophyta</taxon>
        <taxon>Tracheophyta</taxon>
        <taxon>Spermatophyta</taxon>
        <taxon>Magnoliopsida</taxon>
        <taxon>eudicotyledons</taxon>
        <taxon>Gunneridae</taxon>
        <taxon>Pentapetalae</taxon>
        <taxon>rosids</taxon>
        <taxon>malvids</taxon>
        <taxon>Malvales</taxon>
        <taxon>Malvaceae</taxon>
        <taxon>Malvoideae</taxon>
        <taxon>Gossypium</taxon>
    </lineage>
</organism>
<gene>
    <name evidence="1" type="ORF">ES288_D12G207300v1</name>
</gene>
<protein>
    <submittedName>
        <fullName evidence="1">Uncharacterized protein</fullName>
    </submittedName>
</protein>
<evidence type="ECO:0000313" key="1">
    <source>
        <dbReference type="EMBL" id="TYG41825.1"/>
    </source>
</evidence>
<evidence type="ECO:0000313" key="2">
    <source>
        <dbReference type="Proteomes" id="UP000323506"/>
    </source>
</evidence>
<proteinExistence type="predicted"/>
<reference evidence="1 2" key="1">
    <citation type="submission" date="2019-06" db="EMBL/GenBank/DDBJ databases">
        <title>WGS assembly of Gossypium darwinii.</title>
        <authorList>
            <person name="Chen Z.J."/>
            <person name="Sreedasyam A."/>
            <person name="Ando A."/>
            <person name="Song Q."/>
            <person name="De L."/>
            <person name="Hulse-Kemp A."/>
            <person name="Ding M."/>
            <person name="Ye W."/>
            <person name="Kirkbride R."/>
            <person name="Jenkins J."/>
            <person name="Plott C."/>
            <person name="Lovell J."/>
            <person name="Lin Y.-M."/>
            <person name="Vaughn R."/>
            <person name="Liu B."/>
            <person name="Li W."/>
            <person name="Simpson S."/>
            <person name="Scheffler B."/>
            <person name="Saski C."/>
            <person name="Grover C."/>
            <person name="Hu G."/>
            <person name="Conover J."/>
            <person name="Carlson J."/>
            <person name="Shu S."/>
            <person name="Boston L."/>
            <person name="Williams M."/>
            <person name="Peterson D."/>
            <person name="Mcgee K."/>
            <person name="Jones D."/>
            <person name="Wendel J."/>
            <person name="Stelly D."/>
            <person name="Grimwood J."/>
            <person name="Schmutz J."/>
        </authorList>
    </citation>
    <scope>NUCLEOTIDE SEQUENCE [LARGE SCALE GENOMIC DNA]</scope>
    <source>
        <strain evidence="1">1808015.09</strain>
    </source>
</reference>